<name>A0AA41QEZ7_9MICO</name>
<dbReference type="GO" id="GO:0005524">
    <property type="term" value="F:ATP binding"/>
    <property type="evidence" value="ECO:0007669"/>
    <property type="project" value="UniProtKB-KW"/>
</dbReference>
<evidence type="ECO:0000313" key="3">
    <source>
        <dbReference type="Proteomes" id="UP001165405"/>
    </source>
</evidence>
<evidence type="ECO:0000313" key="2">
    <source>
        <dbReference type="EMBL" id="MCF4122223.1"/>
    </source>
</evidence>
<sequence>MTADVFGTAALRRAVVEAWLASPTRLREDANTEEDHARGYYRDRVVVELAQNAADAAARAATPGRLRLRLEPVADVGSLGDLGDLSVAGWRLLAANTGAPLDAEGVASLASLRASAKSSGPSHHGHASGGSGGSDAPTHGAEAGPVGRFGVGFAAVRSVSDDVTVRSRAGGVRFSLAATERVLRRLAEGMAPYAVASGTSHVATGEHAPPPGTSADRGGVPAWVSSAVVQRGSALPVLRLPFPAPATGADEPDTVVELVLRDDAAVAAVRAQLAALDDALLLALPALTEVVVEAAGERRVLRDVGDRRLVHRASGGLDVDPDLPLEARRQDWSVLWALPRPGAIDVSGGFGEGPGPAGARRVPAVLHAPTPTDVPLSFPALLVASFPVDPGRRSVLPGATTDRLAAESGRAYAAFLGELAEGGSWVGDVLDLIPAGLPAGELDAAIRAAAADALRDTALLRAVAPDGKPADTDADADTDRADGASADAPLRTARLVAPRDALLLTGPLGEDPAVAAALAPAAPDGSLVALPRRHHALARSLGARTADLADLLDALPAEPETARAAYEALAAHVGDPAVLEALAAAPVPLADGRTARGARGAVLLPADAGRMGDLARALGLRVVHPAAAHPVLARVGALPTTPRALLDDPSVRASALGAAGAILDDRLPPGPRVGAEPWADDAEPDPWAVVEAVLELVRLALADDGSDAAFPFWLGELPVVTADGDLAPLRETTVPGSWAEGAFPGLAPVADDAVGAWGPAVLAAAGAHLDLVVYRVVNVVTPDAGEEPGEDEVAGWLDGWEDYLDHLAGLLGPGAWAGDLEAVGDLDAVAGDDDGHAPTDELARRWREVLARLADDPAARQALLTPVRSPDGTGSAPSYTAWWLRRELGAPFALHRGAPLLPPAPPVVSGLDVPVLRALGGVPDLAAVGPRDWPAVLAALPEAGARLPADVALAVWSGLAGLAQRGRRGGTPPVLDPLPDRLPAMGPGGGITVVDADDLVVAASELGGQLEWADGNAVVPAPADVARAVAEMLDLPLVGDPDDVGRLRADDAGDPRDLDPRVQALAPGLPRTWQAHDRLTVDGREVAWWVDPDGTAHATGEQGLARALAEVSGVDRLLLEAALREPGRAGTLAAEQAWLA</sequence>
<reference evidence="2" key="1">
    <citation type="submission" date="2022-01" db="EMBL/GenBank/DDBJ databases">
        <title>Antribacter sp. nov., isolated from Guizhou of China.</title>
        <authorList>
            <person name="Chengliang C."/>
            <person name="Ya Z."/>
        </authorList>
    </citation>
    <scope>NUCLEOTIDE SEQUENCE</scope>
    <source>
        <strain evidence="2">KLBMP 9083</strain>
    </source>
</reference>
<dbReference type="InterPro" id="IPR036890">
    <property type="entry name" value="HATPase_C_sf"/>
</dbReference>
<keyword evidence="3" id="KW-1185">Reference proteome</keyword>
<gene>
    <name evidence="2" type="ORF">L1785_14680</name>
</gene>
<evidence type="ECO:0000256" key="1">
    <source>
        <dbReference type="SAM" id="MobiDB-lite"/>
    </source>
</evidence>
<accession>A0AA41QEZ7</accession>
<dbReference type="AlphaFoldDB" id="A0AA41QEZ7"/>
<organism evidence="2 3">
    <name type="scientific">Antribacter soli</name>
    <dbReference type="NCBI Taxonomy" id="2910976"/>
    <lineage>
        <taxon>Bacteria</taxon>
        <taxon>Bacillati</taxon>
        <taxon>Actinomycetota</taxon>
        <taxon>Actinomycetes</taxon>
        <taxon>Micrococcales</taxon>
        <taxon>Promicromonosporaceae</taxon>
        <taxon>Antribacter</taxon>
    </lineage>
</organism>
<feature type="region of interest" description="Disordered" evidence="1">
    <location>
        <begin position="114"/>
        <end position="143"/>
    </location>
</feature>
<proteinExistence type="predicted"/>
<feature type="region of interest" description="Disordered" evidence="1">
    <location>
        <begin position="465"/>
        <end position="486"/>
    </location>
</feature>
<dbReference type="SUPFAM" id="SSF55874">
    <property type="entry name" value="ATPase domain of HSP90 chaperone/DNA topoisomerase II/histidine kinase"/>
    <property type="match status" value="1"/>
</dbReference>
<keyword evidence="2" id="KW-0547">Nucleotide-binding</keyword>
<dbReference type="NCBIfam" id="NF047352">
    <property type="entry name" value="P_loop_sacsin"/>
    <property type="match status" value="1"/>
</dbReference>
<dbReference type="Proteomes" id="UP001165405">
    <property type="component" value="Unassembled WGS sequence"/>
</dbReference>
<dbReference type="RefSeq" id="WP_236090016.1">
    <property type="nucleotide sequence ID" value="NZ_JAKGSG010000040.1"/>
</dbReference>
<keyword evidence="2" id="KW-0067">ATP-binding</keyword>
<protein>
    <submittedName>
        <fullName evidence="2">ATP-binding protein</fullName>
    </submittedName>
</protein>
<dbReference type="EMBL" id="JAKGSG010000040">
    <property type="protein sequence ID" value="MCF4122223.1"/>
    <property type="molecule type" value="Genomic_DNA"/>
</dbReference>
<comment type="caution">
    <text evidence="2">The sequence shown here is derived from an EMBL/GenBank/DDBJ whole genome shotgun (WGS) entry which is preliminary data.</text>
</comment>